<keyword evidence="1 6" id="KW-0645">Protease</keyword>
<organism evidence="8 9">
    <name type="scientific">Rotaria sordida</name>
    <dbReference type="NCBI Taxonomy" id="392033"/>
    <lineage>
        <taxon>Eukaryota</taxon>
        <taxon>Metazoa</taxon>
        <taxon>Spiralia</taxon>
        <taxon>Gnathifera</taxon>
        <taxon>Rotifera</taxon>
        <taxon>Eurotatoria</taxon>
        <taxon>Bdelloidea</taxon>
        <taxon>Philodinida</taxon>
        <taxon>Philodinidae</taxon>
        <taxon>Rotaria</taxon>
    </lineage>
</organism>
<evidence type="ECO:0000256" key="3">
    <source>
        <dbReference type="ARBA" id="ARBA00022801"/>
    </source>
</evidence>
<evidence type="ECO:0000313" key="9">
    <source>
        <dbReference type="Proteomes" id="UP000663854"/>
    </source>
</evidence>
<dbReference type="CDD" id="cd00190">
    <property type="entry name" value="Tryp_SPc"/>
    <property type="match status" value="1"/>
</dbReference>
<accession>A0A814H4W6</accession>
<dbReference type="GO" id="GO:0006508">
    <property type="term" value="P:proteolysis"/>
    <property type="evidence" value="ECO:0007669"/>
    <property type="project" value="UniProtKB-KW"/>
</dbReference>
<dbReference type="FunFam" id="2.40.10.10:FF:000120">
    <property type="entry name" value="Putative serine protease"/>
    <property type="match status" value="1"/>
</dbReference>
<dbReference type="InterPro" id="IPR001314">
    <property type="entry name" value="Peptidase_S1A"/>
</dbReference>
<dbReference type="GO" id="GO:0004252">
    <property type="term" value="F:serine-type endopeptidase activity"/>
    <property type="evidence" value="ECO:0007669"/>
    <property type="project" value="InterPro"/>
</dbReference>
<reference evidence="8" key="1">
    <citation type="submission" date="2021-02" db="EMBL/GenBank/DDBJ databases">
        <authorList>
            <person name="Nowell W R."/>
        </authorList>
    </citation>
    <scope>NUCLEOTIDE SEQUENCE</scope>
</reference>
<name>A0A814H4W6_9BILA</name>
<feature type="domain" description="Peptidase S1" evidence="7">
    <location>
        <begin position="39"/>
        <end position="272"/>
    </location>
</feature>
<evidence type="ECO:0000256" key="1">
    <source>
        <dbReference type="ARBA" id="ARBA00022670"/>
    </source>
</evidence>
<dbReference type="SUPFAM" id="SSF50494">
    <property type="entry name" value="Trypsin-like serine proteases"/>
    <property type="match status" value="1"/>
</dbReference>
<dbReference type="PANTHER" id="PTHR24253:SF176">
    <property type="entry name" value="CORIN, ISOFORM B"/>
    <property type="match status" value="1"/>
</dbReference>
<keyword evidence="4 6" id="KW-0720">Serine protease</keyword>
<dbReference type="PROSITE" id="PS00135">
    <property type="entry name" value="TRYPSIN_SER"/>
    <property type="match status" value="1"/>
</dbReference>
<gene>
    <name evidence="8" type="ORF">PYM288_LOCUS14800</name>
</gene>
<dbReference type="Gene3D" id="2.40.10.10">
    <property type="entry name" value="Trypsin-like serine proteases"/>
    <property type="match status" value="1"/>
</dbReference>
<evidence type="ECO:0000256" key="2">
    <source>
        <dbReference type="ARBA" id="ARBA00022729"/>
    </source>
</evidence>
<dbReference type="PRINTS" id="PR00722">
    <property type="entry name" value="CHYMOTRYPSIN"/>
</dbReference>
<dbReference type="Pfam" id="PF00089">
    <property type="entry name" value="Trypsin"/>
    <property type="match status" value="1"/>
</dbReference>
<keyword evidence="2" id="KW-0732">Signal</keyword>
<dbReference type="Proteomes" id="UP000663854">
    <property type="component" value="Unassembled WGS sequence"/>
</dbReference>
<dbReference type="PROSITE" id="PS00134">
    <property type="entry name" value="TRYPSIN_HIS"/>
    <property type="match status" value="1"/>
</dbReference>
<dbReference type="InterPro" id="IPR009003">
    <property type="entry name" value="Peptidase_S1_PA"/>
</dbReference>
<dbReference type="EMBL" id="CAJNOH010000337">
    <property type="protein sequence ID" value="CAF1004815.1"/>
    <property type="molecule type" value="Genomic_DNA"/>
</dbReference>
<dbReference type="InterPro" id="IPR001254">
    <property type="entry name" value="Trypsin_dom"/>
</dbReference>
<dbReference type="PROSITE" id="PS50240">
    <property type="entry name" value="TRYPSIN_DOM"/>
    <property type="match status" value="1"/>
</dbReference>
<keyword evidence="5" id="KW-1015">Disulfide bond</keyword>
<proteinExistence type="predicted"/>
<dbReference type="InterPro" id="IPR033116">
    <property type="entry name" value="TRYPSIN_SER"/>
</dbReference>
<evidence type="ECO:0000313" key="8">
    <source>
        <dbReference type="EMBL" id="CAF1004815.1"/>
    </source>
</evidence>
<comment type="caution">
    <text evidence="8">The sequence shown here is derived from an EMBL/GenBank/DDBJ whole genome shotgun (WGS) entry which is preliminary data.</text>
</comment>
<dbReference type="PANTHER" id="PTHR24253">
    <property type="entry name" value="TRANSMEMBRANE PROTEASE SERINE"/>
    <property type="match status" value="1"/>
</dbReference>
<dbReference type="InterPro" id="IPR043504">
    <property type="entry name" value="Peptidase_S1_PA_chymotrypsin"/>
</dbReference>
<dbReference type="SMART" id="SM00020">
    <property type="entry name" value="Tryp_SPc"/>
    <property type="match status" value="1"/>
</dbReference>
<dbReference type="AlphaFoldDB" id="A0A814H4W6"/>
<evidence type="ECO:0000259" key="7">
    <source>
        <dbReference type="PROSITE" id="PS50240"/>
    </source>
</evidence>
<protein>
    <recommendedName>
        <fullName evidence="7">Peptidase S1 domain-containing protein</fullName>
    </recommendedName>
</protein>
<keyword evidence="3 6" id="KW-0378">Hydrolase</keyword>
<evidence type="ECO:0000256" key="5">
    <source>
        <dbReference type="ARBA" id="ARBA00023157"/>
    </source>
</evidence>
<sequence length="284" mass="29586">MGNGGSSSIVIGSNSQRTYSCSSSAPCGCSTKSATMTKIVGGEAAGLQTWGWAILLRTPSSLCGGSIISASWILTAAHCVRGFLANQITVYAGSNIKYTGSQILKVSAIIIHPNYFSSTYVNDIALLKLLNPLNMTDPWVSAICLPSVSSAILSAGEWPPPGATVVAVGWGRLSEGGSSPSILQQVTVQTIDYRSSTCARIVNDWSVQFCASSPGKDTCQGDSGGPLMAFTSSKQWILVGVTSTGIGCARPNYAGIYTRIAAYQSWVSLNTIGQFTNPTSSTLA</sequence>
<evidence type="ECO:0000256" key="4">
    <source>
        <dbReference type="ARBA" id="ARBA00022825"/>
    </source>
</evidence>
<dbReference type="InterPro" id="IPR018114">
    <property type="entry name" value="TRYPSIN_HIS"/>
</dbReference>
<evidence type="ECO:0000256" key="6">
    <source>
        <dbReference type="RuleBase" id="RU363034"/>
    </source>
</evidence>